<dbReference type="RefSeq" id="WP_161096893.1">
    <property type="nucleotide sequence ID" value="NZ_WWCW01000031.1"/>
</dbReference>
<feature type="transmembrane region" description="Helical" evidence="1">
    <location>
        <begin position="39"/>
        <end position="60"/>
    </location>
</feature>
<accession>A0A845G4H7</accession>
<reference evidence="2 3" key="1">
    <citation type="submission" date="2020-01" db="EMBL/GenBank/DDBJ databases">
        <title>Novel species isolated from a subtropical stream in China.</title>
        <authorList>
            <person name="Lu H."/>
        </authorList>
    </citation>
    <scope>NUCLEOTIDE SEQUENCE [LARGE SCALE GENOMIC DNA]</scope>
    <source>
        <strain evidence="2 3">FT82W</strain>
    </source>
</reference>
<evidence type="ECO:0000313" key="2">
    <source>
        <dbReference type="EMBL" id="MYM87789.1"/>
    </source>
</evidence>
<proteinExistence type="predicted"/>
<gene>
    <name evidence="2" type="ORF">GTP91_11420</name>
</gene>
<sequence>MFGLTSLGIIHTVISLIAVGAGIVGFLRDRRVDLDTGAGKIYLWTTVATCITGFGVFQHGGFGKPHALGVLTLLLLGAAWTLRGRVVPQTVLLSTTFFFHLIPAMTETLTRLPLGAPLLKDAEAPELKAITGILFLLLVIGVTLQVRWLKQVGRTPGQRAAV</sequence>
<keyword evidence="1" id="KW-0472">Membrane</keyword>
<evidence type="ECO:0000256" key="1">
    <source>
        <dbReference type="SAM" id="Phobius"/>
    </source>
</evidence>
<dbReference type="Proteomes" id="UP000470302">
    <property type="component" value="Unassembled WGS sequence"/>
</dbReference>
<keyword evidence="1" id="KW-0812">Transmembrane</keyword>
<organism evidence="2 3">
    <name type="scientific">Duganella vulcania</name>
    <dbReference type="NCBI Taxonomy" id="2692166"/>
    <lineage>
        <taxon>Bacteria</taxon>
        <taxon>Pseudomonadati</taxon>
        <taxon>Pseudomonadota</taxon>
        <taxon>Betaproteobacteria</taxon>
        <taxon>Burkholderiales</taxon>
        <taxon>Oxalobacteraceae</taxon>
        <taxon>Telluria group</taxon>
        <taxon>Duganella</taxon>
    </lineage>
</organism>
<evidence type="ECO:0000313" key="3">
    <source>
        <dbReference type="Proteomes" id="UP000470302"/>
    </source>
</evidence>
<dbReference type="EMBL" id="WWCW01000031">
    <property type="protein sequence ID" value="MYM87789.1"/>
    <property type="molecule type" value="Genomic_DNA"/>
</dbReference>
<feature type="transmembrane region" description="Helical" evidence="1">
    <location>
        <begin position="129"/>
        <end position="149"/>
    </location>
</feature>
<feature type="transmembrane region" description="Helical" evidence="1">
    <location>
        <begin position="90"/>
        <end position="109"/>
    </location>
</feature>
<name>A0A845G4H7_9BURK</name>
<protein>
    <recommendedName>
        <fullName evidence="4">DUF2306 domain-containing protein</fullName>
    </recommendedName>
</protein>
<evidence type="ECO:0008006" key="4">
    <source>
        <dbReference type="Google" id="ProtNLM"/>
    </source>
</evidence>
<dbReference type="AlphaFoldDB" id="A0A845G4H7"/>
<keyword evidence="1" id="KW-1133">Transmembrane helix</keyword>
<comment type="caution">
    <text evidence="2">The sequence shown here is derived from an EMBL/GenBank/DDBJ whole genome shotgun (WGS) entry which is preliminary data.</text>
</comment>
<feature type="transmembrane region" description="Helical" evidence="1">
    <location>
        <begin position="66"/>
        <end position="83"/>
    </location>
</feature>
<feature type="transmembrane region" description="Helical" evidence="1">
    <location>
        <begin position="6"/>
        <end position="27"/>
    </location>
</feature>